<dbReference type="PANTHER" id="PTHR24148">
    <property type="entry name" value="ANKYRIN REPEAT DOMAIN-CONTAINING PROTEIN 39 HOMOLOG-RELATED"/>
    <property type="match status" value="1"/>
</dbReference>
<dbReference type="Proteomes" id="UP001323405">
    <property type="component" value="Unassembled WGS sequence"/>
</dbReference>
<protein>
    <recommendedName>
        <fullName evidence="1">Heterokaryon incompatibility domain-containing protein</fullName>
    </recommendedName>
</protein>
<proteinExistence type="predicted"/>
<dbReference type="InterPro" id="IPR010730">
    <property type="entry name" value="HET"/>
</dbReference>
<evidence type="ECO:0000259" key="1">
    <source>
        <dbReference type="Pfam" id="PF06985"/>
    </source>
</evidence>
<comment type="caution">
    <text evidence="2">The sequence shown here is derived from an EMBL/GenBank/DDBJ whole genome shotgun (WGS) entry which is preliminary data.</text>
</comment>
<accession>A0ABR0GYL6</accession>
<evidence type="ECO:0000313" key="3">
    <source>
        <dbReference type="Proteomes" id="UP001323405"/>
    </source>
</evidence>
<gene>
    <name evidence="2" type="ORF">QC762_0021860</name>
</gene>
<keyword evidence="3" id="KW-1185">Reference proteome</keyword>
<dbReference type="EMBL" id="JAFFHA010000001">
    <property type="protein sequence ID" value="KAK4660719.1"/>
    <property type="molecule type" value="Genomic_DNA"/>
</dbReference>
<sequence>MQDLYRPLDISKNEIRLLSFEDTADSGTVSLLLQHVSLNDMKPEYTSFYDENASAMGAFQICKAWSDRHEFLPVAPKREIHDAVARFTWGDYICLSYTWGDDAGQSAAVVVNGVSTAVNKRLAAALRDVRESHEGQIGMKVWVDALCINQADVADRNAHVLRVRDIFGGAFSVMAWTKDSEQWDLEFLGLSQPGEHLELCNVVLKLYGKRALEEILGVKERGWGVDDEQYEEVMGLVRIHNVDVLVFDQFYWEDSDDSDDLGSGRMHLRDVLAMELMQLFRKRYWSRLWVIQELAVSPTTSTVCWGKLTFDLSTLQAVCEILHAQSKTEERMQEEFWQELKPRFDLLAFISTWRELEAAPADQARQLLDASIKELKQLEQHAACSLPQDKVYGLLGLFPLSVTSAVTIDYTRESADVVGEFLSAVPEWEASTVN</sequence>
<evidence type="ECO:0000313" key="2">
    <source>
        <dbReference type="EMBL" id="KAK4660719.1"/>
    </source>
</evidence>
<dbReference type="Pfam" id="PF06985">
    <property type="entry name" value="HET"/>
    <property type="match status" value="1"/>
</dbReference>
<dbReference type="GeneID" id="87902614"/>
<reference evidence="2 3" key="1">
    <citation type="journal article" date="2023" name="bioRxiv">
        <title>High-quality genome assemblies of four members of thePodospora anserinaspecies complex.</title>
        <authorList>
            <person name="Ament-Velasquez S.L."/>
            <person name="Vogan A.A."/>
            <person name="Wallerman O."/>
            <person name="Hartmann F."/>
            <person name="Gautier V."/>
            <person name="Silar P."/>
            <person name="Giraud T."/>
            <person name="Johannesson H."/>
        </authorList>
    </citation>
    <scope>NUCLEOTIDE SEQUENCE [LARGE SCALE GENOMIC DNA]</scope>
    <source>
        <strain evidence="2 3">CBS 415.72m</strain>
    </source>
</reference>
<dbReference type="PANTHER" id="PTHR24148:SF73">
    <property type="entry name" value="HET DOMAIN PROTEIN (AFU_ORTHOLOGUE AFUA_8G01020)"/>
    <property type="match status" value="1"/>
</dbReference>
<organism evidence="2 3">
    <name type="scientific">Podospora pseudocomata</name>
    <dbReference type="NCBI Taxonomy" id="2093779"/>
    <lineage>
        <taxon>Eukaryota</taxon>
        <taxon>Fungi</taxon>
        <taxon>Dikarya</taxon>
        <taxon>Ascomycota</taxon>
        <taxon>Pezizomycotina</taxon>
        <taxon>Sordariomycetes</taxon>
        <taxon>Sordariomycetidae</taxon>
        <taxon>Sordariales</taxon>
        <taxon>Podosporaceae</taxon>
        <taxon>Podospora</taxon>
    </lineage>
</organism>
<feature type="domain" description="Heterokaryon incompatibility" evidence="1">
    <location>
        <begin position="92"/>
        <end position="293"/>
    </location>
</feature>
<dbReference type="InterPro" id="IPR052895">
    <property type="entry name" value="HetReg/Transcr_Mod"/>
</dbReference>
<name>A0ABR0GYL6_9PEZI</name>
<dbReference type="RefSeq" id="XP_062749689.1">
    <property type="nucleotide sequence ID" value="XM_062883088.1"/>
</dbReference>